<dbReference type="Proteomes" id="UP001140096">
    <property type="component" value="Unassembled WGS sequence"/>
</dbReference>
<gene>
    <name evidence="1" type="ORF">H4S07_005926</name>
</gene>
<protein>
    <submittedName>
        <fullName evidence="1">Uncharacterized protein</fullName>
    </submittedName>
</protein>
<keyword evidence="2" id="KW-1185">Reference proteome</keyword>
<organism evidence="1 2">
    <name type="scientific">Coemansia furcata</name>
    <dbReference type="NCBI Taxonomy" id="417177"/>
    <lineage>
        <taxon>Eukaryota</taxon>
        <taxon>Fungi</taxon>
        <taxon>Fungi incertae sedis</taxon>
        <taxon>Zoopagomycota</taxon>
        <taxon>Kickxellomycotina</taxon>
        <taxon>Kickxellomycetes</taxon>
        <taxon>Kickxellales</taxon>
        <taxon>Kickxellaceae</taxon>
        <taxon>Coemansia</taxon>
    </lineage>
</organism>
<evidence type="ECO:0000313" key="2">
    <source>
        <dbReference type="Proteomes" id="UP001140096"/>
    </source>
</evidence>
<proteinExistence type="predicted"/>
<comment type="caution">
    <text evidence="1">The sequence shown here is derived from an EMBL/GenBank/DDBJ whole genome shotgun (WGS) entry which is preliminary data.</text>
</comment>
<reference evidence="1" key="1">
    <citation type="submission" date="2022-07" db="EMBL/GenBank/DDBJ databases">
        <title>Phylogenomic reconstructions and comparative analyses of Kickxellomycotina fungi.</title>
        <authorList>
            <person name="Reynolds N.K."/>
            <person name="Stajich J.E."/>
            <person name="Barry K."/>
            <person name="Grigoriev I.V."/>
            <person name="Crous P."/>
            <person name="Smith M.E."/>
        </authorList>
    </citation>
    <scope>NUCLEOTIDE SEQUENCE</scope>
    <source>
        <strain evidence="1">CBS 102833</strain>
    </source>
</reference>
<name>A0ACC1KY60_9FUNG</name>
<accession>A0ACC1KY60</accession>
<evidence type="ECO:0000313" key="1">
    <source>
        <dbReference type="EMBL" id="KAJ2797520.1"/>
    </source>
</evidence>
<dbReference type="EMBL" id="JANBUP010003200">
    <property type="protein sequence ID" value="KAJ2797520.1"/>
    <property type="molecule type" value="Genomic_DNA"/>
</dbReference>
<sequence>MAELMRQREEFWDTAAVYEGRAEIWQALRLACESDDPQLALAILQSVGVSVPTGRIADGAYDELGACYDIPLYCLCAPVNLVAGPNVAADRSYARRVEEDAPLRESVDSGRSIVADHAPAAPCAIAHASAPGLSPSLYAAGSAKYAATSVLSPTSVADSDAASFASSSMPLQINPIPVEVPLRSLRVRLCVGTDAQVSVAADSTIAQIEQLLRDADHIPQTTNRVLFFYLGHLLAPSAAPLRDLRLPKTAVIQAFYSLA</sequence>